<evidence type="ECO:0000313" key="6">
    <source>
        <dbReference type="Proteomes" id="UP000594454"/>
    </source>
</evidence>
<dbReference type="PANTHER" id="PTHR23082">
    <property type="entry name" value="TRANSCRIPTION INITIATION FACTOR IIIC TFIIIC , POLYPEPTIDE 3-RELATED"/>
    <property type="match status" value="1"/>
</dbReference>
<organism evidence="5 6">
    <name type="scientific">Hermetia illucens</name>
    <name type="common">Black soldier fly</name>
    <dbReference type="NCBI Taxonomy" id="343691"/>
    <lineage>
        <taxon>Eukaryota</taxon>
        <taxon>Metazoa</taxon>
        <taxon>Ecdysozoa</taxon>
        <taxon>Arthropoda</taxon>
        <taxon>Hexapoda</taxon>
        <taxon>Insecta</taxon>
        <taxon>Pterygota</taxon>
        <taxon>Neoptera</taxon>
        <taxon>Endopterygota</taxon>
        <taxon>Diptera</taxon>
        <taxon>Brachycera</taxon>
        <taxon>Stratiomyomorpha</taxon>
        <taxon>Stratiomyidae</taxon>
        <taxon>Hermetiinae</taxon>
        <taxon>Hermetia</taxon>
    </lineage>
</organism>
<reference evidence="5 6" key="1">
    <citation type="submission" date="2020-11" db="EMBL/GenBank/DDBJ databases">
        <authorList>
            <person name="Wallbank WR R."/>
            <person name="Pardo Diaz C."/>
            <person name="Kozak K."/>
            <person name="Martin S."/>
            <person name="Jiggins C."/>
            <person name="Moest M."/>
            <person name="Warren A I."/>
            <person name="Generalovic N T."/>
            <person name="Byers J.R.P. K."/>
            <person name="Montejo-Kovacevich G."/>
            <person name="Yen C E."/>
        </authorList>
    </citation>
    <scope>NUCLEOTIDE SEQUENCE [LARGE SCALE GENOMIC DNA]</scope>
</reference>
<dbReference type="OMA" id="SSPNMKF"/>
<dbReference type="GO" id="GO:0006383">
    <property type="term" value="P:transcription by RNA polymerase III"/>
    <property type="evidence" value="ECO:0007669"/>
    <property type="project" value="InterPro"/>
</dbReference>
<keyword evidence="2 3" id="KW-0802">TPR repeat</keyword>
<dbReference type="InterPro" id="IPR013105">
    <property type="entry name" value="TPR_2"/>
</dbReference>
<evidence type="ECO:0000256" key="2">
    <source>
        <dbReference type="ARBA" id="ARBA00022803"/>
    </source>
</evidence>
<dbReference type="OrthoDB" id="151490at2759"/>
<gene>
    <name evidence="5" type="ORF">HERILL_LOCUS11550</name>
</gene>
<evidence type="ECO:0008006" key="7">
    <source>
        <dbReference type="Google" id="ProtNLM"/>
    </source>
</evidence>
<dbReference type="Pfam" id="PF07719">
    <property type="entry name" value="TPR_2"/>
    <property type="match status" value="1"/>
</dbReference>
<feature type="repeat" description="TPR" evidence="3">
    <location>
        <begin position="189"/>
        <end position="222"/>
    </location>
</feature>
<evidence type="ECO:0000256" key="3">
    <source>
        <dbReference type="PROSITE-ProRule" id="PRU00339"/>
    </source>
</evidence>
<feature type="repeat" description="TPR" evidence="3">
    <location>
        <begin position="763"/>
        <end position="796"/>
    </location>
</feature>
<dbReference type="InterPro" id="IPR011990">
    <property type="entry name" value="TPR-like_helical_dom_sf"/>
</dbReference>
<protein>
    <recommendedName>
        <fullName evidence="7">General transcription factor 3C polypeptide 3</fullName>
    </recommendedName>
</protein>
<feature type="compositionally biased region" description="Acidic residues" evidence="4">
    <location>
        <begin position="1"/>
        <end position="14"/>
    </location>
</feature>
<keyword evidence="6" id="KW-1185">Reference proteome</keyword>
<dbReference type="EMBL" id="LR899012">
    <property type="protein sequence ID" value="CAD7088966.1"/>
    <property type="molecule type" value="Genomic_DNA"/>
</dbReference>
<dbReference type="Pfam" id="PF13181">
    <property type="entry name" value="TPR_8"/>
    <property type="match status" value="1"/>
</dbReference>
<dbReference type="AlphaFoldDB" id="A0A7R8Z0P9"/>
<dbReference type="Pfam" id="PF14559">
    <property type="entry name" value="TPR_19"/>
    <property type="match status" value="1"/>
</dbReference>
<keyword evidence="1" id="KW-0677">Repeat</keyword>
<name>A0A7R8Z0P9_HERIL</name>
<dbReference type="Gene3D" id="1.25.40.10">
    <property type="entry name" value="Tetratricopeptide repeat domain"/>
    <property type="match status" value="3"/>
</dbReference>
<dbReference type="InterPro" id="IPR019734">
    <property type="entry name" value="TPR_rpt"/>
</dbReference>
<dbReference type="PROSITE" id="PS50005">
    <property type="entry name" value="TPR"/>
    <property type="match status" value="2"/>
</dbReference>
<dbReference type="InterPro" id="IPR039340">
    <property type="entry name" value="Tfc4/TFIIIC-102/Sfc4"/>
</dbReference>
<proteinExistence type="predicted"/>
<dbReference type="FunCoup" id="A0A7R8Z0P9">
    <property type="interactions" value="1601"/>
</dbReference>
<dbReference type="Proteomes" id="UP000594454">
    <property type="component" value="Chromosome 4"/>
</dbReference>
<accession>A0A7R8Z0P9</accession>
<dbReference type="PANTHER" id="PTHR23082:SF0">
    <property type="entry name" value="GENERAL TRANSCRIPTION FACTOR 3C POLYPEPTIDE 3"/>
    <property type="match status" value="1"/>
</dbReference>
<feature type="compositionally biased region" description="Polar residues" evidence="4">
    <location>
        <begin position="15"/>
        <end position="25"/>
    </location>
</feature>
<dbReference type="InParanoid" id="A0A7R8Z0P9"/>
<evidence type="ECO:0000256" key="1">
    <source>
        <dbReference type="ARBA" id="ARBA00022737"/>
    </source>
</evidence>
<evidence type="ECO:0000313" key="5">
    <source>
        <dbReference type="EMBL" id="CAD7088966.1"/>
    </source>
</evidence>
<dbReference type="SUPFAM" id="SSF48452">
    <property type="entry name" value="TPR-like"/>
    <property type="match status" value="1"/>
</dbReference>
<sequence>MDEDVEIEELDESQVPESELTQFQETKPLRYDSLNVDTQLNEEEEEILLKKFVNGEVEFPDYYTRQVPDDEEDYINEENNPSTSTAAFQVEFLSTARESLKGNFQGTSTNRTKRKSTLTSVLQSLMGQANLCFARGQCDIAEKLCLEIIRQNPLAAEPYLTLAQIYETKDPTKSLQFQTVAAHLWPTDREQWIRLAEIHTERKNYDQARNCYSYALKYCPKDWDIRLRKAHLLSMMGEEKLSILCYYKALEVFPEDKGDLCLEIARKVSKHFHEIKRHNNAMIAMRHAYNLAPTLFSIEDLNLFLELLLMNEEYQFALKVLTQSTQVDIAMEKDNDDIMIVACAIPDDILPEFRVKLAIVLIHLKAYHLFEDILNNILTFIPPETGIDLYVDVTEELIKEQRYAEVITFLRPLVESTTFNPPPYVWLCYADSHRALGKIQEATKAYYTVVQSAPNCFDARLTLSALLKKEGKYQEALKVLEQDAECDPIDPRLLYERCLMLKGVGDLEQYLDVGYLMLLRNSIKFRSRDELHSAALSGNRCRKEFIRNILSSRKEIDGVDTEGPEYIESDGNLTMEDEYELFKDLMHTAYELKKFGTMEKFAFTALISPNFRKKHSEMETTILYSSIFNDDPQIAFEYLRSQIIKNLNNNAYWNLYSLILQKGDDVRYRRFSRRLQMREADQPLLRIFAANYYLFTGSYKYALNEYMSVMRKISDPLIFLAISVILNQLSGQKNISKRPTAQMHATTFMKTYGRERMSPHTRQEIYYNMGRLYHSVGLLHVAVDYYEKGLAVEESDMIKEHREKLSLTREIAFNLHLIYKAAGNFVMARKVIKDHIVI</sequence>
<feature type="region of interest" description="Disordered" evidence="4">
    <location>
        <begin position="1"/>
        <end position="26"/>
    </location>
</feature>
<evidence type="ECO:0000256" key="4">
    <source>
        <dbReference type="SAM" id="MobiDB-lite"/>
    </source>
</evidence>
<dbReference type="SMART" id="SM00028">
    <property type="entry name" value="TPR"/>
    <property type="match status" value="6"/>
</dbReference>
<dbReference type="GO" id="GO:0000127">
    <property type="term" value="C:transcription factor TFIIIC complex"/>
    <property type="evidence" value="ECO:0007669"/>
    <property type="project" value="TreeGrafter"/>
</dbReference>